<dbReference type="SMART" id="SM00174">
    <property type="entry name" value="RHO"/>
    <property type="match status" value="1"/>
</dbReference>
<dbReference type="InterPro" id="IPR027417">
    <property type="entry name" value="P-loop_NTPase"/>
</dbReference>
<name>A0A507FHB3_9FUNG</name>
<dbReference type="GO" id="GO:0003924">
    <property type="term" value="F:GTPase activity"/>
    <property type="evidence" value="ECO:0007669"/>
    <property type="project" value="InterPro"/>
</dbReference>
<gene>
    <name evidence="11" type="ORF">CcCBS67573_g03698</name>
</gene>
<feature type="transmembrane region" description="Helical" evidence="10">
    <location>
        <begin position="371"/>
        <end position="387"/>
    </location>
</feature>
<keyword evidence="12" id="KW-1185">Reference proteome</keyword>
<dbReference type="OrthoDB" id="377083at2759"/>
<dbReference type="GO" id="GO:0005525">
    <property type="term" value="F:GTP binding"/>
    <property type="evidence" value="ECO:0007669"/>
    <property type="project" value="InterPro"/>
</dbReference>
<evidence type="ECO:0000256" key="7">
    <source>
        <dbReference type="ARBA" id="ARBA00022824"/>
    </source>
</evidence>
<dbReference type="GO" id="GO:0005789">
    <property type="term" value="C:endoplasmic reticulum membrane"/>
    <property type="evidence" value="ECO:0007669"/>
    <property type="project" value="UniProtKB-SubCell"/>
</dbReference>
<evidence type="ECO:0000256" key="1">
    <source>
        <dbReference type="ARBA" id="ARBA00004477"/>
    </source>
</evidence>
<comment type="similarity">
    <text evidence="2">Belongs to the polyprenol kinase family.</text>
</comment>
<dbReference type="PANTHER" id="PTHR13205:SF15">
    <property type="entry name" value="DOLICHOL KINASE"/>
    <property type="match status" value="1"/>
</dbReference>
<dbReference type="Pfam" id="PF00071">
    <property type="entry name" value="Ras"/>
    <property type="match status" value="1"/>
</dbReference>
<dbReference type="InterPro" id="IPR032974">
    <property type="entry name" value="Polypren_kinase"/>
</dbReference>
<comment type="caution">
    <text evidence="11">The sequence shown here is derived from an EMBL/GenBank/DDBJ whole genome shotgun (WGS) entry which is preliminary data.</text>
</comment>
<dbReference type="PRINTS" id="PR00449">
    <property type="entry name" value="RASTRNSFRMNG"/>
</dbReference>
<feature type="transmembrane region" description="Helical" evidence="10">
    <location>
        <begin position="160"/>
        <end position="180"/>
    </location>
</feature>
<feature type="transmembrane region" description="Helical" evidence="10">
    <location>
        <begin position="6"/>
        <end position="25"/>
    </location>
</feature>
<dbReference type="GO" id="GO:0043048">
    <property type="term" value="P:dolichyl monophosphate biosynthetic process"/>
    <property type="evidence" value="ECO:0007669"/>
    <property type="project" value="TreeGrafter"/>
</dbReference>
<evidence type="ECO:0000256" key="6">
    <source>
        <dbReference type="ARBA" id="ARBA00022777"/>
    </source>
</evidence>
<keyword evidence="8 10" id="KW-1133">Transmembrane helix</keyword>
<evidence type="ECO:0000256" key="10">
    <source>
        <dbReference type="SAM" id="Phobius"/>
    </source>
</evidence>
<reference evidence="11 12" key="1">
    <citation type="journal article" date="2019" name="Sci. Rep.">
        <title>Comparative genomics of chytrid fungi reveal insights into the obligate biotrophic and pathogenic lifestyle of Synchytrium endobioticum.</title>
        <authorList>
            <person name="van de Vossenberg B.T.L.H."/>
            <person name="Warris S."/>
            <person name="Nguyen H.D.T."/>
            <person name="van Gent-Pelzer M.P.E."/>
            <person name="Joly D.L."/>
            <person name="van de Geest H.C."/>
            <person name="Bonants P.J.M."/>
            <person name="Smith D.S."/>
            <person name="Levesque C.A."/>
            <person name="van der Lee T.A.J."/>
        </authorList>
    </citation>
    <scope>NUCLEOTIDE SEQUENCE [LARGE SCALE GENOMIC DNA]</scope>
    <source>
        <strain evidence="11 12">CBS 675.73</strain>
    </source>
</reference>
<feature type="transmembrane region" description="Helical" evidence="10">
    <location>
        <begin position="435"/>
        <end position="453"/>
    </location>
</feature>
<keyword evidence="4" id="KW-0808">Transferase</keyword>
<evidence type="ECO:0000256" key="5">
    <source>
        <dbReference type="ARBA" id="ARBA00022692"/>
    </source>
</evidence>
<dbReference type="NCBIfam" id="TIGR00231">
    <property type="entry name" value="small_GTP"/>
    <property type="match status" value="1"/>
</dbReference>
<dbReference type="PROSITE" id="PS51421">
    <property type="entry name" value="RAS"/>
    <property type="match status" value="1"/>
</dbReference>
<proteinExistence type="inferred from homology"/>
<comment type="subcellular location">
    <subcellularLocation>
        <location evidence="1">Endoplasmic reticulum membrane</location>
        <topology evidence="1">Multi-pass membrane protein</topology>
    </subcellularLocation>
</comment>
<accession>A0A507FHB3</accession>
<evidence type="ECO:0000313" key="11">
    <source>
        <dbReference type="EMBL" id="TPX75025.1"/>
    </source>
</evidence>
<dbReference type="AlphaFoldDB" id="A0A507FHB3"/>
<feature type="transmembrane region" description="Helical" evidence="10">
    <location>
        <begin position="77"/>
        <end position="98"/>
    </location>
</feature>
<dbReference type="STRING" id="246404.A0A507FHB3"/>
<evidence type="ECO:0000256" key="4">
    <source>
        <dbReference type="ARBA" id="ARBA00022679"/>
    </source>
</evidence>
<protein>
    <recommendedName>
        <fullName evidence="3">dolichol kinase</fullName>
        <ecNumber evidence="3">2.7.1.108</ecNumber>
    </recommendedName>
</protein>
<feature type="transmembrane region" description="Helical" evidence="10">
    <location>
        <begin position="278"/>
        <end position="301"/>
    </location>
</feature>
<keyword evidence="5 10" id="KW-0812">Transmembrane</keyword>
<dbReference type="Proteomes" id="UP000320333">
    <property type="component" value="Unassembled WGS sequence"/>
</dbReference>
<dbReference type="EC" id="2.7.1.108" evidence="3"/>
<keyword evidence="7" id="KW-0256">Endoplasmic reticulum</keyword>
<evidence type="ECO:0000256" key="8">
    <source>
        <dbReference type="ARBA" id="ARBA00022989"/>
    </source>
</evidence>
<evidence type="ECO:0000256" key="2">
    <source>
        <dbReference type="ARBA" id="ARBA00010794"/>
    </source>
</evidence>
<feature type="transmembrane region" description="Helical" evidence="10">
    <location>
        <begin position="110"/>
        <end position="129"/>
    </location>
</feature>
<dbReference type="EMBL" id="QEAP01000098">
    <property type="protein sequence ID" value="TPX75025.1"/>
    <property type="molecule type" value="Genomic_DNA"/>
</dbReference>
<feature type="transmembrane region" description="Helical" evidence="10">
    <location>
        <begin position="327"/>
        <end position="350"/>
    </location>
</feature>
<dbReference type="SMART" id="SM00173">
    <property type="entry name" value="RAS"/>
    <property type="match status" value="1"/>
</dbReference>
<evidence type="ECO:0000313" key="12">
    <source>
        <dbReference type="Proteomes" id="UP000320333"/>
    </source>
</evidence>
<keyword evidence="6" id="KW-0418">Kinase</keyword>
<evidence type="ECO:0000256" key="9">
    <source>
        <dbReference type="ARBA" id="ARBA00023136"/>
    </source>
</evidence>
<evidence type="ECO:0000256" key="3">
    <source>
        <dbReference type="ARBA" id="ARBA00012132"/>
    </source>
</evidence>
<keyword evidence="9 10" id="KW-0472">Membrane</keyword>
<feature type="transmembrane region" description="Helical" evidence="10">
    <location>
        <begin position="232"/>
        <end position="257"/>
    </location>
</feature>
<dbReference type="InterPro" id="IPR001806">
    <property type="entry name" value="Small_GTPase"/>
</dbReference>
<dbReference type="InterPro" id="IPR005225">
    <property type="entry name" value="Small_GTP-bd"/>
</dbReference>
<feature type="transmembrane region" description="Helical" evidence="10">
    <location>
        <begin position="136"/>
        <end position="154"/>
    </location>
</feature>
<feature type="transmembrane region" description="Helical" evidence="10">
    <location>
        <begin position="393"/>
        <end position="414"/>
    </location>
</feature>
<feature type="transmembrane region" description="Helical" evidence="10">
    <location>
        <begin position="465"/>
        <end position="484"/>
    </location>
</feature>
<dbReference type="SUPFAM" id="SSF52540">
    <property type="entry name" value="P-loop containing nucleoside triphosphate hydrolases"/>
    <property type="match status" value="1"/>
</dbReference>
<dbReference type="PANTHER" id="PTHR13205">
    <property type="entry name" value="TRANSMEMBRANE PROTEIN 15-RELATED"/>
    <property type="match status" value="1"/>
</dbReference>
<sequence>MSAETVLVAVPVAAAAVLLLTRAFLFEGIGLLMLALQLWSPAEGVPFTSGCIRECAVEQAAKESRQSQQSQLVRRHAIAAGLALVPTCVAATLIQAHAQTNESLENYLRVLLAVALAVASAHLGLVSFVQGGVWRQCGVLGLFVSACGALVSATGLSVSAAFVIAVVAVTLASVSLPALLRVLCKSFTLGEGMIISSLLVSFILDAVFATIAKGPFLPAAFQFERLAIHTLMSALILGMLLIGLLSTPILLELYRLSSALSSASKKEPRLKVQAAKQTAVLSLLFYGTASAFVLFGVRSWVMMQLEDSVDPFVWLFEFIMQHPVSRVGLICYWGAVVTAGIILAATCFTGDDNKDPKSLKSLIYLNFKRKYYHALAVFMFLPGYIADPDLMHLSFSVALAVLILAEYIRIFKIWPVGEQVGVFLQNFLDSKDQGVAILSHIYLLVGCALPVWICRVTSAKPVPQGMLGIITLGIADAVASIVGYKFGKNRWASSVSVFVGDSLTWFDVVRYIVVSVYSEMPSLHHIVVLGDGAVGKTGAQLPITLPPWLEPIAISLTIQYCLNNFVEHYDPTIEDSYRKQVNIDGETCVLEILDTAGQEEYSSSMGDQWLRRGDGFLLIYSITSRQSFARIKRFREQLARVRDHSEDISIVLVGNKCDMAGEREVSTQEGLELANRLKCEFIETSAKTKYNVESAFHLAVRSLRKSTHHKKKKGDCAIL</sequence>
<dbReference type="GO" id="GO:0004168">
    <property type="term" value="F:dolichol kinase activity"/>
    <property type="evidence" value="ECO:0007669"/>
    <property type="project" value="UniProtKB-EC"/>
</dbReference>
<dbReference type="PROSITE" id="PS51420">
    <property type="entry name" value="RHO"/>
    <property type="match status" value="1"/>
</dbReference>
<dbReference type="PROSITE" id="PS51419">
    <property type="entry name" value="RAB"/>
    <property type="match status" value="1"/>
</dbReference>
<feature type="transmembrane region" description="Helical" evidence="10">
    <location>
        <begin position="192"/>
        <end position="212"/>
    </location>
</feature>
<dbReference type="FunFam" id="3.40.50.300:FF:001423">
    <property type="entry name" value="Ras family GTPase"/>
    <property type="match status" value="1"/>
</dbReference>
<dbReference type="SMART" id="SM00175">
    <property type="entry name" value="RAB"/>
    <property type="match status" value="1"/>
</dbReference>
<dbReference type="Gene3D" id="3.40.50.300">
    <property type="entry name" value="P-loop containing nucleotide triphosphate hydrolases"/>
    <property type="match status" value="1"/>
</dbReference>
<organism evidence="11 12">
    <name type="scientific">Chytriomyces confervae</name>
    <dbReference type="NCBI Taxonomy" id="246404"/>
    <lineage>
        <taxon>Eukaryota</taxon>
        <taxon>Fungi</taxon>
        <taxon>Fungi incertae sedis</taxon>
        <taxon>Chytridiomycota</taxon>
        <taxon>Chytridiomycota incertae sedis</taxon>
        <taxon>Chytridiomycetes</taxon>
        <taxon>Chytridiales</taxon>
        <taxon>Chytriomycetaceae</taxon>
        <taxon>Chytriomyces</taxon>
    </lineage>
</organism>